<evidence type="ECO:0000313" key="1">
    <source>
        <dbReference type="EMBL" id="KDS57013.1"/>
    </source>
</evidence>
<name>A0A078S5K4_BACUN</name>
<dbReference type="AlphaFoldDB" id="A0A078S5K4"/>
<dbReference type="Proteomes" id="UP000028013">
    <property type="component" value="Unassembled WGS sequence"/>
</dbReference>
<dbReference type="PATRIC" id="fig|1339349.3.peg.741"/>
<sequence length="94" mass="11259">MEKIPNIQATKEYQFAKEVENMLNNYSFNHSVFAASIPFMHPTIQQLLYRLIRKCLKVMADEERRYDDRNRASHEEAKAIIEFLAENERYIPHI</sequence>
<organism evidence="1 2">
    <name type="scientific">Bacteroides uniformis str. 3978 T3 ii</name>
    <dbReference type="NCBI Taxonomy" id="1339349"/>
    <lineage>
        <taxon>Bacteria</taxon>
        <taxon>Pseudomonadati</taxon>
        <taxon>Bacteroidota</taxon>
        <taxon>Bacteroidia</taxon>
        <taxon>Bacteroidales</taxon>
        <taxon>Bacteroidaceae</taxon>
        <taxon>Bacteroides</taxon>
    </lineage>
</organism>
<proteinExistence type="predicted"/>
<gene>
    <name evidence="1" type="ORF">M094_3926</name>
</gene>
<protein>
    <submittedName>
        <fullName evidence="1">Uncharacterized protein</fullName>
    </submittedName>
</protein>
<evidence type="ECO:0000313" key="2">
    <source>
        <dbReference type="Proteomes" id="UP000028013"/>
    </source>
</evidence>
<accession>A0A078S5K4</accession>
<dbReference type="EMBL" id="JNHN01000090">
    <property type="protein sequence ID" value="KDS57013.1"/>
    <property type="molecule type" value="Genomic_DNA"/>
</dbReference>
<comment type="caution">
    <text evidence="1">The sequence shown here is derived from an EMBL/GenBank/DDBJ whole genome shotgun (WGS) entry which is preliminary data.</text>
</comment>
<dbReference type="GeneID" id="82186482"/>
<dbReference type="RefSeq" id="WP_004319482.1">
    <property type="nucleotide sequence ID" value="NZ_JNHN01000090.1"/>
</dbReference>
<reference evidence="1 2" key="1">
    <citation type="submission" date="2014-04" db="EMBL/GenBank/DDBJ databases">
        <authorList>
            <person name="Sears C."/>
            <person name="Carroll K."/>
            <person name="Sack B.R."/>
            <person name="Qadri F."/>
            <person name="Myers L.L."/>
            <person name="Chung G.-T."/>
            <person name="Escheverria P."/>
            <person name="Fraser C.M."/>
            <person name="Sadzewicz L."/>
            <person name="Shefchek K.A."/>
            <person name="Tallon L."/>
            <person name="Das S.P."/>
            <person name="Daugherty S."/>
            <person name="Mongodin E.F."/>
        </authorList>
    </citation>
    <scope>NUCLEOTIDE SEQUENCE [LARGE SCALE GENOMIC DNA]</scope>
    <source>
        <strain evidence="1 2">3978 T3 ii</strain>
    </source>
</reference>